<dbReference type="AlphaFoldDB" id="A0A7C5UWC0"/>
<evidence type="ECO:0000313" key="1">
    <source>
        <dbReference type="EMBL" id="HHR92204.1"/>
    </source>
</evidence>
<sequence>MADKNIIKTETGLAFSPEALIEKAISAKVDVGTMERLLAMRKELKDEWAKSEFFKAMAELQNEMPQIKKTRQVKNKDGTIRYSYAPLEDIILQVKGLIKKYNFSYQINTEVNNDKVKAICIVRHTAGNTERSSFEVGIDKEGYMTEPQKYASALTFAKRYAFCNAFGIMTADEDNDAVSVKPTYTNTEKRKFSEFDKLTETQKPATDKQKYAIKNLMKEGKINYSGDVEKLTLNQASNMLSVALKK</sequence>
<accession>A0A7C5UWC0</accession>
<organism evidence="1">
    <name type="scientific">candidate division CPR3 bacterium</name>
    <dbReference type="NCBI Taxonomy" id="2268181"/>
    <lineage>
        <taxon>Bacteria</taxon>
        <taxon>Bacteria division CPR3</taxon>
    </lineage>
</organism>
<protein>
    <submittedName>
        <fullName evidence="1">Uncharacterized protein</fullName>
    </submittedName>
</protein>
<name>A0A7C5UWC0_UNCC3</name>
<proteinExistence type="predicted"/>
<reference evidence="1" key="1">
    <citation type="journal article" date="2020" name="mSystems">
        <title>Genome- and Community-Level Interaction Insights into Carbon Utilization and Element Cycling Functions of Hydrothermarchaeota in Hydrothermal Sediment.</title>
        <authorList>
            <person name="Zhou Z."/>
            <person name="Liu Y."/>
            <person name="Xu W."/>
            <person name="Pan J."/>
            <person name="Luo Z.H."/>
            <person name="Li M."/>
        </authorList>
    </citation>
    <scope>NUCLEOTIDE SEQUENCE [LARGE SCALE GENOMIC DNA]</scope>
    <source>
        <strain evidence="1">SpSt-1042</strain>
    </source>
</reference>
<dbReference type="Pfam" id="PF04404">
    <property type="entry name" value="ERF"/>
    <property type="match status" value="1"/>
</dbReference>
<comment type="caution">
    <text evidence="1">The sequence shown here is derived from an EMBL/GenBank/DDBJ whole genome shotgun (WGS) entry which is preliminary data.</text>
</comment>
<gene>
    <name evidence="1" type="ORF">ENL96_01695</name>
</gene>
<dbReference type="EMBL" id="DRVY01000049">
    <property type="protein sequence ID" value="HHR92204.1"/>
    <property type="molecule type" value="Genomic_DNA"/>
</dbReference>
<dbReference type="InterPro" id="IPR007499">
    <property type="entry name" value="ERF_bacteria_virus"/>
</dbReference>